<protein>
    <submittedName>
        <fullName evidence="2">Uncharacterized protein</fullName>
    </submittedName>
</protein>
<keyword evidence="1" id="KW-0344">Guanine-nucleotide releasing factor</keyword>
<reference evidence="2 3" key="1">
    <citation type="submission" date="2024-05" db="EMBL/GenBank/DDBJ databases">
        <title>Culex pipiens pipiens assembly and annotation.</title>
        <authorList>
            <person name="Alout H."/>
            <person name="Durand T."/>
        </authorList>
    </citation>
    <scope>NUCLEOTIDE SEQUENCE [LARGE SCALE GENOMIC DNA]</scope>
    <source>
        <strain evidence="2">HA-2024</strain>
        <tissue evidence="2">Whole body</tissue>
    </source>
</reference>
<accession>A0ABD1CBB1</accession>
<comment type="caution">
    <text evidence="2">The sequence shown here is derived from an EMBL/GenBank/DDBJ whole genome shotgun (WGS) entry which is preliminary data.</text>
</comment>
<dbReference type="SUPFAM" id="SSF48065">
    <property type="entry name" value="DBL homology domain (DH-domain)"/>
    <property type="match status" value="1"/>
</dbReference>
<dbReference type="PANTHER" id="PTHR22826:SF209">
    <property type="entry name" value="DH DOMAIN-CONTAINING PROTEIN"/>
    <property type="match status" value="1"/>
</dbReference>
<sequence length="250" mass="29643">MPSKNSSKTNESTSPGWENTSEQLIPVMYQPNLPQSLRFQKNNIFANIEAIHAMHRDVLLPRLELCDGCPGRIADLVTELIENDDLYCYVLYAMNKHRSERICDANAEFFQGNLKKFMELPVYDHDERRKYTSKIFIFEKLLLYTEKKSKLEYRGHYFDSELNYRTESRNKVLLFSKHPGTQDLQVMASDPARLKYLTDCVHIMREKHVYYQAVEFIAHKEHERRHSIASQLMLEELQQEEQVDEEEAEW</sequence>
<evidence type="ECO:0000313" key="3">
    <source>
        <dbReference type="Proteomes" id="UP001562425"/>
    </source>
</evidence>
<organism evidence="2 3">
    <name type="scientific">Culex pipiens pipiens</name>
    <name type="common">Northern house mosquito</name>
    <dbReference type="NCBI Taxonomy" id="38569"/>
    <lineage>
        <taxon>Eukaryota</taxon>
        <taxon>Metazoa</taxon>
        <taxon>Ecdysozoa</taxon>
        <taxon>Arthropoda</taxon>
        <taxon>Hexapoda</taxon>
        <taxon>Insecta</taxon>
        <taxon>Pterygota</taxon>
        <taxon>Neoptera</taxon>
        <taxon>Endopterygota</taxon>
        <taxon>Diptera</taxon>
        <taxon>Nematocera</taxon>
        <taxon>Culicoidea</taxon>
        <taxon>Culicidae</taxon>
        <taxon>Culicinae</taxon>
        <taxon>Culicini</taxon>
        <taxon>Culex</taxon>
        <taxon>Culex</taxon>
    </lineage>
</organism>
<dbReference type="GO" id="GO:0005085">
    <property type="term" value="F:guanyl-nucleotide exchange factor activity"/>
    <property type="evidence" value="ECO:0007669"/>
    <property type="project" value="UniProtKB-KW"/>
</dbReference>
<dbReference type="InterPro" id="IPR051336">
    <property type="entry name" value="RhoGEF_Guanine_NuclExch_SF"/>
</dbReference>
<dbReference type="AlphaFoldDB" id="A0ABD1CBB1"/>
<proteinExistence type="predicted"/>
<dbReference type="Gene3D" id="1.20.900.10">
    <property type="entry name" value="Dbl homology (DH) domain"/>
    <property type="match status" value="1"/>
</dbReference>
<evidence type="ECO:0000313" key="2">
    <source>
        <dbReference type="EMBL" id="KAL1373634.1"/>
    </source>
</evidence>
<evidence type="ECO:0000256" key="1">
    <source>
        <dbReference type="ARBA" id="ARBA00022658"/>
    </source>
</evidence>
<dbReference type="InterPro" id="IPR035899">
    <property type="entry name" value="DBL_dom_sf"/>
</dbReference>
<dbReference type="PANTHER" id="PTHR22826">
    <property type="entry name" value="RHO GUANINE EXCHANGE FACTOR-RELATED"/>
    <property type="match status" value="1"/>
</dbReference>
<gene>
    <name evidence="2" type="ORF">pipiens_018554</name>
</gene>
<dbReference type="EMBL" id="JBEHCU010014145">
    <property type="protein sequence ID" value="KAL1373634.1"/>
    <property type="molecule type" value="Genomic_DNA"/>
</dbReference>
<keyword evidence="3" id="KW-1185">Reference proteome</keyword>
<name>A0ABD1CBB1_CULPP</name>
<dbReference type="Proteomes" id="UP001562425">
    <property type="component" value="Unassembled WGS sequence"/>
</dbReference>